<evidence type="ECO:0000256" key="1">
    <source>
        <dbReference type="ARBA" id="ARBA00022801"/>
    </source>
</evidence>
<evidence type="ECO:0000256" key="3">
    <source>
        <dbReference type="ARBA" id="ARBA00023098"/>
    </source>
</evidence>
<keyword evidence="5" id="KW-0472">Membrane</keyword>
<organism evidence="7">
    <name type="scientific">uncultured Gemmatimonadaceae bacterium</name>
    <dbReference type="NCBI Taxonomy" id="246130"/>
    <lineage>
        <taxon>Bacteria</taxon>
        <taxon>Pseudomonadati</taxon>
        <taxon>Gemmatimonadota</taxon>
        <taxon>Gemmatimonadia</taxon>
        <taxon>Gemmatimonadales</taxon>
        <taxon>Gemmatimonadaceae</taxon>
        <taxon>environmental samples</taxon>
    </lineage>
</organism>
<gene>
    <name evidence="7" type="ORF">AVDCRST_MAG40-309</name>
</gene>
<dbReference type="PROSITE" id="PS51635">
    <property type="entry name" value="PNPLA"/>
    <property type="match status" value="1"/>
</dbReference>
<feature type="non-terminal residue" evidence="7">
    <location>
        <position position="243"/>
    </location>
</feature>
<dbReference type="EMBL" id="CADCTX010000085">
    <property type="protein sequence ID" value="CAA9300266.1"/>
    <property type="molecule type" value="Genomic_DNA"/>
</dbReference>
<keyword evidence="3 4" id="KW-0443">Lipid metabolism</keyword>
<dbReference type="AlphaFoldDB" id="A0A6J4KA05"/>
<comment type="caution">
    <text evidence="4">Lacks conserved residue(s) required for the propagation of feature annotation.</text>
</comment>
<name>A0A6J4KA05_9BACT</name>
<feature type="transmembrane region" description="Helical" evidence="5">
    <location>
        <begin position="20"/>
        <end position="38"/>
    </location>
</feature>
<dbReference type="PANTHER" id="PTHR14226">
    <property type="entry name" value="NEUROPATHY TARGET ESTERASE/SWISS CHEESE D.MELANOGASTER"/>
    <property type="match status" value="1"/>
</dbReference>
<dbReference type="InterPro" id="IPR016035">
    <property type="entry name" value="Acyl_Trfase/lysoPLipase"/>
</dbReference>
<feature type="active site" description="Proton acceptor" evidence="4">
    <location>
        <position position="182"/>
    </location>
</feature>
<keyword evidence="5" id="KW-1133">Transmembrane helix</keyword>
<feature type="short sequence motif" description="GXSXG" evidence="4">
    <location>
        <begin position="53"/>
        <end position="57"/>
    </location>
</feature>
<dbReference type="SUPFAM" id="SSF52151">
    <property type="entry name" value="FabD/lysophospholipase-like"/>
    <property type="match status" value="1"/>
</dbReference>
<evidence type="ECO:0000313" key="7">
    <source>
        <dbReference type="EMBL" id="CAA9300266.1"/>
    </source>
</evidence>
<feature type="transmembrane region" description="Helical" evidence="5">
    <location>
        <begin position="50"/>
        <end position="68"/>
    </location>
</feature>
<feature type="domain" description="PNPLA" evidence="6">
    <location>
        <begin position="22"/>
        <end position="195"/>
    </location>
</feature>
<proteinExistence type="predicted"/>
<reference evidence="7" key="1">
    <citation type="submission" date="2020-02" db="EMBL/GenBank/DDBJ databases">
        <authorList>
            <person name="Meier V. D."/>
        </authorList>
    </citation>
    <scope>NUCLEOTIDE SEQUENCE</scope>
    <source>
        <strain evidence="7">AVDCRST_MAG40</strain>
    </source>
</reference>
<evidence type="ECO:0000256" key="2">
    <source>
        <dbReference type="ARBA" id="ARBA00022963"/>
    </source>
</evidence>
<dbReference type="InterPro" id="IPR050301">
    <property type="entry name" value="NTE"/>
</dbReference>
<dbReference type="InterPro" id="IPR002641">
    <property type="entry name" value="PNPLA_dom"/>
</dbReference>
<evidence type="ECO:0000256" key="5">
    <source>
        <dbReference type="SAM" id="Phobius"/>
    </source>
</evidence>
<sequence>MTAADVTRAPVPPAPRRRRVALVIGAGSVKCAAALGLWRVLRRERIAIDMFVGCSGGSIYAAAMALGFDVDESVRMTTGVWRREITARRDWASLLRAVVPGLRFGGSFGMVHDGAVLKALTGAFGERSFADATTPLYVVATSLADGRQVTLSQGSIVDAVRASIAIPYVWNPWPVNGELLLDGCLSAPLPVDVAIREGADLILAMGFESPYPRRIRSATRYAFQLNSIYTNNLLRANFAFHNL</sequence>
<dbReference type="Pfam" id="PF01734">
    <property type="entry name" value="Patatin"/>
    <property type="match status" value="1"/>
</dbReference>
<evidence type="ECO:0000259" key="6">
    <source>
        <dbReference type="PROSITE" id="PS51635"/>
    </source>
</evidence>
<evidence type="ECO:0000256" key="4">
    <source>
        <dbReference type="PROSITE-ProRule" id="PRU01161"/>
    </source>
</evidence>
<keyword evidence="5" id="KW-0812">Transmembrane</keyword>
<dbReference type="Gene3D" id="3.40.1090.10">
    <property type="entry name" value="Cytosolic phospholipase A2 catalytic domain"/>
    <property type="match status" value="2"/>
</dbReference>
<keyword evidence="1 4" id="KW-0378">Hydrolase</keyword>
<keyword evidence="2 4" id="KW-0442">Lipid degradation</keyword>
<accession>A0A6J4KA05</accession>
<protein>
    <recommendedName>
        <fullName evidence="6">PNPLA domain-containing protein</fullName>
    </recommendedName>
</protein>
<dbReference type="PANTHER" id="PTHR14226:SF29">
    <property type="entry name" value="NEUROPATHY TARGET ESTERASE SWS"/>
    <property type="match status" value="1"/>
</dbReference>
<dbReference type="GO" id="GO:0016787">
    <property type="term" value="F:hydrolase activity"/>
    <property type="evidence" value="ECO:0007669"/>
    <property type="project" value="UniProtKB-UniRule"/>
</dbReference>
<dbReference type="GO" id="GO:0016042">
    <property type="term" value="P:lipid catabolic process"/>
    <property type="evidence" value="ECO:0007669"/>
    <property type="project" value="UniProtKB-UniRule"/>
</dbReference>
<feature type="active site" description="Nucleophile" evidence="4">
    <location>
        <position position="55"/>
    </location>
</feature>